<dbReference type="Proteomes" id="UP001162501">
    <property type="component" value="Chromosome 14"/>
</dbReference>
<reference evidence="1" key="1">
    <citation type="submission" date="2023-05" db="EMBL/GenBank/DDBJ databases">
        <authorList>
            <consortium name="ELIXIR-Norway"/>
        </authorList>
    </citation>
    <scope>NUCLEOTIDE SEQUENCE</scope>
</reference>
<accession>A0AC59YF25</accession>
<organism evidence="1 2">
    <name type="scientific">Rangifer tarandus platyrhynchus</name>
    <name type="common">Svalbard reindeer</name>
    <dbReference type="NCBI Taxonomy" id="3082113"/>
    <lineage>
        <taxon>Eukaryota</taxon>
        <taxon>Metazoa</taxon>
        <taxon>Chordata</taxon>
        <taxon>Craniata</taxon>
        <taxon>Vertebrata</taxon>
        <taxon>Euteleostomi</taxon>
        <taxon>Mammalia</taxon>
        <taxon>Eutheria</taxon>
        <taxon>Laurasiatheria</taxon>
        <taxon>Artiodactyla</taxon>
        <taxon>Ruminantia</taxon>
        <taxon>Pecora</taxon>
        <taxon>Cervidae</taxon>
        <taxon>Odocoileinae</taxon>
        <taxon>Rangifer</taxon>
    </lineage>
</organism>
<protein>
    <submittedName>
        <fullName evidence="1">Uncharacterized protein</fullName>
    </submittedName>
</protein>
<feature type="non-terminal residue" evidence="1">
    <location>
        <position position="69"/>
    </location>
</feature>
<name>A0AC59YF25_RANTA</name>
<dbReference type="EMBL" id="OX596098">
    <property type="protein sequence ID" value="CAM9620534.1"/>
    <property type="molecule type" value="Genomic_DNA"/>
</dbReference>
<gene>
    <name evidence="1" type="ORF">MRATA1EN22A_LOCUS5080</name>
</gene>
<evidence type="ECO:0000313" key="2">
    <source>
        <dbReference type="Proteomes" id="UP001162501"/>
    </source>
</evidence>
<proteinExistence type="predicted"/>
<reference evidence="1" key="2">
    <citation type="submission" date="2025-03" db="EMBL/GenBank/DDBJ databases">
        <authorList>
            <consortium name="ELIXIR-Norway"/>
            <consortium name="Elixir Norway"/>
        </authorList>
    </citation>
    <scope>NUCLEOTIDE SEQUENCE</scope>
</reference>
<sequence length="69" mass="7665">MGHASVAAAAWRDQVSLLELCVHYTCYLHTASVLPMLARPLQDPEQWPLTGMKLRNTSHKGPLPLQGRT</sequence>
<evidence type="ECO:0000313" key="1">
    <source>
        <dbReference type="EMBL" id="CAM9620534.1"/>
    </source>
</evidence>